<evidence type="ECO:0000313" key="1">
    <source>
        <dbReference type="EMBL" id="CAL0328431.1"/>
    </source>
</evidence>
<dbReference type="EMBL" id="CAXHTB010000021">
    <property type="protein sequence ID" value="CAL0328431.1"/>
    <property type="molecule type" value="Genomic_DNA"/>
</dbReference>
<proteinExistence type="predicted"/>
<evidence type="ECO:0000313" key="2">
    <source>
        <dbReference type="Proteomes" id="UP001497480"/>
    </source>
</evidence>
<dbReference type="Proteomes" id="UP001497480">
    <property type="component" value="Unassembled WGS sequence"/>
</dbReference>
<comment type="caution">
    <text evidence="1">The sequence shown here is derived from an EMBL/GenBank/DDBJ whole genome shotgun (WGS) entry which is preliminary data.</text>
</comment>
<gene>
    <name evidence="1" type="ORF">LLUT_LOCUS29491</name>
</gene>
<name>A0AAV1Y358_LUPLU</name>
<accession>A0AAV1Y358</accession>
<protein>
    <submittedName>
        <fullName evidence="1">Uncharacterized protein</fullName>
    </submittedName>
</protein>
<organism evidence="1 2">
    <name type="scientific">Lupinus luteus</name>
    <name type="common">European yellow lupine</name>
    <dbReference type="NCBI Taxonomy" id="3873"/>
    <lineage>
        <taxon>Eukaryota</taxon>
        <taxon>Viridiplantae</taxon>
        <taxon>Streptophyta</taxon>
        <taxon>Embryophyta</taxon>
        <taxon>Tracheophyta</taxon>
        <taxon>Spermatophyta</taxon>
        <taxon>Magnoliopsida</taxon>
        <taxon>eudicotyledons</taxon>
        <taxon>Gunneridae</taxon>
        <taxon>Pentapetalae</taxon>
        <taxon>rosids</taxon>
        <taxon>fabids</taxon>
        <taxon>Fabales</taxon>
        <taxon>Fabaceae</taxon>
        <taxon>Papilionoideae</taxon>
        <taxon>50 kb inversion clade</taxon>
        <taxon>genistoids sensu lato</taxon>
        <taxon>core genistoids</taxon>
        <taxon>Genisteae</taxon>
        <taxon>Lupinus</taxon>
    </lineage>
</organism>
<sequence length="365" mass="39386">MEISNVLGEFGTRSLDTLLDNGITYNQLEMIIIRLLVRTQVKTRIEETISASIDGLCFDITIWEEIGGVNGVSLLNKSSRCEASGLISLEDDSSSFESSAWVSDSMTLDSPSEQLVDEGAVGLEEREDDGGVNARRFTRLGELKPAVMENNEEGTNFLEVNDGVEVGVATNGKLQIGEFEEVMVGDPCREKLCKIDATSFSGPHVVLKSNEGDHVVHDICMVCNIKSGGLCSHVISCNSVEIELSLMHVSNVEAGTVFLGVDPEQCDKLRLREGSLEVHSESSSASQDGKDVGESLFPVPIASAVVPVEDGRMEYEGKPTNMEVSNSGTSEFIEGTSSPVDEQNSHLQEALVAWEIGPEGVYGDM</sequence>
<keyword evidence="2" id="KW-1185">Reference proteome</keyword>
<dbReference type="AlphaFoldDB" id="A0AAV1Y358"/>
<reference evidence="1 2" key="1">
    <citation type="submission" date="2024-03" db="EMBL/GenBank/DDBJ databases">
        <authorList>
            <person name="Martinez-Hernandez J."/>
        </authorList>
    </citation>
    <scope>NUCLEOTIDE SEQUENCE [LARGE SCALE GENOMIC DNA]</scope>
</reference>